<keyword evidence="8" id="KW-1185">Reference proteome</keyword>
<sequence length="449" mass="48288">MLLAFWRRGCAEGNEEGREVFEQTLYEKVDWECEGGEQQDAVFDEGHHNQPVDQSGSSQHQLTIIYVLFLAEAIMASSLQSQLKMLITKDDFCGNLSTSYLESILECAYAVGSVAGLFWGWLSDRRGRRPVALMGVAGMSLCCIGMGFATDLLSCTFFRLLAGLTLPGHQNDQEERSIDVDCEKAAFLGEVHEDGQSSAVRVYDAEKPDPISICQILRAPSLVVLLASYSILSLHSATFDQLLPHLGHSSTRHGGMGIPCSVLGLVVTVVSLVAGTLILLTAPGAVARLGPLRSYRLLSMAFPAIYILTPLLAVFITCSPASTAFIAILSILIKKVLHGSAGVFVTLLMFNASPDAFSMGTIIGLMQFASLFKALAVAVSGASFFLSNDFSVVTTNGALWSALALFSVMGAALTWLVRDHPVVGQDFPVSILKWETCFDAAAAEPVEMV</sequence>
<dbReference type="GO" id="GO:0016020">
    <property type="term" value="C:membrane"/>
    <property type="evidence" value="ECO:0007669"/>
    <property type="project" value="UniProtKB-SubCell"/>
</dbReference>
<feature type="transmembrane region" description="Helical" evidence="6">
    <location>
        <begin position="103"/>
        <end position="122"/>
    </location>
</feature>
<dbReference type="InterPro" id="IPR011701">
    <property type="entry name" value="MFS"/>
</dbReference>
<evidence type="ECO:0000256" key="5">
    <source>
        <dbReference type="ARBA" id="ARBA00023136"/>
    </source>
</evidence>
<dbReference type="Pfam" id="PF07690">
    <property type="entry name" value="MFS_1"/>
    <property type="match status" value="1"/>
</dbReference>
<accession>A0A9P8IJ37</accession>
<dbReference type="AlphaFoldDB" id="A0A9P8IJ37"/>
<comment type="subcellular location">
    <subcellularLocation>
        <location evidence="1">Membrane</location>
        <topology evidence="1">Multi-pass membrane protein</topology>
    </subcellularLocation>
</comment>
<dbReference type="Gene3D" id="1.20.1250.20">
    <property type="entry name" value="MFS general substrate transporter like domains"/>
    <property type="match status" value="1"/>
</dbReference>
<dbReference type="Proteomes" id="UP000750711">
    <property type="component" value="Unassembled WGS sequence"/>
</dbReference>
<evidence type="ECO:0000256" key="1">
    <source>
        <dbReference type="ARBA" id="ARBA00004141"/>
    </source>
</evidence>
<evidence type="ECO:0000256" key="6">
    <source>
        <dbReference type="SAM" id="Phobius"/>
    </source>
</evidence>
<name>A0A9P8IJ37_9PEZI</name>
<feature type="transmembrane region" description="Helical" evidence="6">
    <location>
        <begin position="323"/>
        <end position="350"/>
    </location>
</feature>
<reference evidence="7" key="1">
    <citation type="submission" date="2021-03" db="EMBL/GenBank/DDBJ databases">
        <title>Comparative genomics and phylogenomic investigation of the class Geoglossomycetes provide insights into ecological specialization and systematics.</title>
        <authorList>
            <person name="Melie T."/>
            <person name="Pirro S."/>
            <person name="Miller A.N."/>
            <person name="Quandt A."/>
        </authorList>
    </citation>
    <scope>NUCLEOTIDE SEQUENCE</scope>
    <source>
        <strain evidence="7">CAQ_001_2017</strain>
    </source>
</reference>
<dbReference type="InterPro" id="IPR036259">
    <property type="entry name" value="MFS_trans_sf"/>
</dbReference>
<dbReference type="PANTHER" id="PTHR23504:SF6">
    <property type="entry name" value="MULTIDRUG TRANSPORTER, PUTATIVE (AFU_ORTHOLOGUE AFUA_4G08740)-RELATED"/>
    <property type="match status" value="1"/>
</dbReference>
<evidence type="ECO:0000313" key="7">
    <source>
        <dbReference type="EMBL" id="KAH0548369.1"/>
    </source>
</evidence>
<evidence type="ECO:0000313" key="8">
    <source>
        <dbReference type="Proteomes" id="UP000750711"/>
    </source>
</evidence>
<gene>
    <name evidence="7" type="ORF">GP486_007966</name>
</gene>
<evidence type="ECO:0000256" key="2">
    <source>
        <dbReference type="ARBA" id="ARBA00022448"/>
    </source>
</evidence>
<feature type="transmembrane region" description="Helical" evidence="6">
    <location>
        <begin position="362"/>
        <end position="386"/>
    </location>
</feature>
<feature type="transmembrane region" description="Helical" evidence="6">
    <location>
        <begin position="398"/>
        <end position="417"/>
    </location>
</feature>
<organism evidence="7 8">
    <name type="scientific">Trichoglossum hirsutum</name>
    <dbReference type="NCBI Taxonomy" id="265104"/>
    <lineage>
        <taxon>Eukaryota</taxon>
        <taxon>Fungi</taxon>
        <taxon>Dikarya</taxon>
        <taxon>Ascomycota</taxon>
        <taxon>Pezizomycotina</taxon>
        <taxon>Geoglossomycetes</taxon>
        <taxon>Geoglossales</taxon>
        <taxon>Geoglossaceae</taxon>
        <taxon>Trichoglossum</taxon>
    </lineage>
</organism>
<feature type="transmembrane region" description="Helical" evidence="6">
    <location>
        <begin position="64"/>
        <end position="83"/>
    </location>
</feature>
<evidence type="ECO:0008006" key="9">
    <source>
        <dbReference type="Google" id="ProtNLM"/>
    </source>
</evidence>
<protein>
    <recommendedName>
        <fullName evidence="9">Major facilitator superfamily (MFS) profile domain-containing protein</fullName>
    </recommendedName>
</protein>
<dbReference type="GO" id="GO:0022857">
    <property type="term" value="F:transmembrane transporter activity"/>
    <property type="evidence" value="ECO:0007669"/>
    <property type="project" value="InterPro"/>
</dbReference>
<keyword evidence="4 6" id="KW-1133">Transmembrane helix</keyword>
<dbReference type="SUPFAM" id="SSF103473">
    <property type="entry name" value="MFS general substrate transporter"/>
    <property type="match status" value="2"/>
</dbReference>
<comment type="caution">
    <text evidence="7">The sequence shown here is derived from an EMBL/GenBank/DDBJ whole genome shotgun (WGS) entry which is preliminary data.</text>
</comment>
<dbReference type="PANTHER" id="PTHR23504">
    <property type="entry name" value="MAJOR FACILITATOR SUPERFAMILY DOMAIN-CONTAINING PROTEIN 10"/>
    <property type="match status" value="1"/>
</dbReference>
<dbReference type="EMBL" id="JAGHQM010002611">
    <property type="protein sequence ID" value="KAH0548369.1"/>
    <property type="molecule type" value="Genomic_DNA"/>
</dbReference>
<proteinExistence type="predicted"/>
<evidence type="ECO:0000256" key="3">
    <source>
        <dbReference type="ARBA" id="ARBA00022692"/>
    </source>
</evidence>
<keyword evidence="3 6" id="KW-0812">Transmembrane</keyword>
<keyword evidence="2" id="KW-0813">Transport</keyword>
<feature type="transmembrane region" description="Helical" evidence="6">
    <location>
        <begin position="262"/>
        <end position="285"/>
    </location>
</feature>
<keyword evidence="5 6" id="KW-0472">Membrane</keyword>
<feature type="transmembrane region" description="Helical" evidence="6">
    <location>
        <begin position="131"/>
        <end position="150"/>
    </location>
</feature>
<evidence type="ECO:0000256" key="4">
    <source>
        <dbReference type="ARBA" id="ARBA00022989"/>
    </source>
</evidence>
<feature type="transmembrane region" description="Helical" evidence="6">
    <location>
        <begin position="297"/>
        <end position="317"/>
    </location>
</feature>